<proteinExistence type="predicted"/>
<accession>A0ABN9IHW4</accession>
<comment type="caution">
    <text evidence="2">The sequence shown here is derived from an EMBL/GenBank/DDBJ whole genome shotgun (WGS) entry which is preliminary data.</text>
</comment>
<reference evidence="2 3" key="1">
    <citation type="submission" date="2023-07" db="EMBL/GenBank/DDBJ databases">
        <authorList>
            <person name="Peeters C."/>
        </authorList>
    </citation>
    <scope>NUCLEOTIDE SEQUENCE [LARGE SCALE GENOMIC DNA]</scope>
    <source>
        <strain evidence="2 3">LMG 19083</strain>
    </source>
</reference>
<dbReference type="Pfam" id="PF12571">
    <property type="entry name" value="Phage_tail_fib"/>
    <property type="match status" value="1"/>
</dbReference>
<evidence type="ECO:0000313" key="2">
    <source>
        <dbReference type="EMBL" id="CAJ0783520.1"/>
    </source>
</evidence>
<dbReference type="PANTHER" id="PTHR35191:SF1">
    <property type="entry name" value="PROPHAGE SIDE TAIL FIBER PROTEIN HOMOLOG STFQ-RELATED"/>
    <property type="match status" value="1"/>
</dbReference>
<gene>
    <name evidence="2" type="ORF">LMG19083_01051</name>
</gene>
<dbReference type="PANTHER" id="PTHR35191">
    <property type="entry name" value="PROPHAGE SIDE TAIL FIBER PROTEIN HOMOLOG STFQ-RELATED"/>
    <property type="match status" value="1"/>
</dbReference>
<dbReference type="Proteomes" id="UP001189813">
    <property type="component" value="Unassembled WGS sequence"/>
</dbReference>
<evidence type="ECO:0000259" key="1">
    <source>
        <dbReference type="Pfam" id="PF12571"/>
    </source>
</evidence>
<sequence length="570" mass="60408">MAKYFATLTEIGEAKMARALVTNTMVPLTEMAVGDGGIDGGADADVMPSAVQRALVRERLRRPLNRLVRDEKNPSIVIAEVYLPEEVGGWWTRELGLYDQDGELFAVANVPPSYKPVLAEGSGRGQFYRMMLIHKAAGSIVLKIDPAIVVATREYVDEQVTAVRMASGDAEKRYATKASVEALSAHVDEVQEIAADALPRSGGVVTGIVDISGPSNELLLTDTAQPITVGRFRVVPNQGQLIIDRNTAANGDFSTYVRVCSIDGNGNMFSPAGIVADLFKTRGGVNLPAHNNDGRGFLEFGGETVIWRLFMAGPSGNLVLNSYNVDGTNRHTPFCIDFESGNVEFAARPAFAGSTPWDTSNLPAPLTADGGSLAAGKGLRFGVGYGQTALSVSPNGSSSIGGAWVDWTGGRTPALQIDCPEPGAAYMGLRWTQWGQRHLAALEAYAGGTNASVPLVAMHVGDTSLAFVFNGNGEFVSKGAIKAGAGILATNGNVYMQWAGMWLSEYLTNLNNGKAGAGGQCQWASGIAEFGAVPTGERGGSADVPAPWVLVGLRNAFYLLYLRAVWLRNQ</sequence>
<dbReference type="InterPro" id="IPR051934">
    <property type="entry name" value="Phage_Tail_Fiber_Structural"/>
</dbReference>
<protein>
    <recommendedName>
        <fullName evidence="1">Phage tail fibre protein N-terminal domain-containing protein</fullName>
    </recommendedName>
</protein>
<feature type="domain" description="Phage tail fibre protein N-terminal" evidence="1">
    <location>
        <begin position="1"/>
        <end position="153"/>
    </location>
</feature>
<dbReference type="InterPro" id="IPR022225">
    <property type="entry name" value="Phage_tail_fibre_N"/>
</dbReference>
<name>A0ABN9IHW4_9RALS</name>
<organism evidence="2 3">
    <name type="scientific">Ralstonia psammae</name>
    <dbReference type="NCBI Taxonomy" id="3058598"/>
    <lineage>
        <taxon>Bacteria</taxon>
        <taxon>Pseudomonadati</taxon>
        <taxon>Pseudomonadota</taxon>
        <taxon>Betaproteobacteria</taxon>
        <taxon>Burkholderiales</taxon>
        <taxon>Burkholderiaceae</taxon>
        <taxon>Ralstonia</taxon>
    </lineage>
</organism>
<evidence type="ECO:0000313" key="3">
    <source>
        <dbReference type="Proteomes" id="UP001189813"/>
    </source>
</evidence>
<keyword evidence="3" id="KW-1185">Reference proteome</keyword>
<dbReference type="EMBL" id="CATZBU010000002">
    <property type="protein sequence ID" value="CAJ0783520.1"/>
    <property type="molecule type" value="Genomic_DNA"/>
</dbReference>